<dbReference type="InterPro" id="IPR000055">
    <property type="entry name" value="Restrct_endonuc_typeI_TRD"/>
</dbReference>
<organism evidence="5 6">
    <name type="scientific">Kribbella pittospori</name>
    <dbReference type="NCBI Taxonomy" id="722689"/>
    <lineage>
        <taxon>Bacteria</taxon>
        <taxon>Bacillati</taxon>
        <taxon>Actinomycetota</taxon>
        <taxon>Actinomycetes</taxon>
        <taxon>Propionibacteriales</taxon>
        <taxon>Kribbellaceae</taxon>
        <taxon>Kribbella</taxon>
    </lineage>
</organism>
<dbReference type="InterPro" id="IPR044946">
    <property type="entry name" value="Restrct_endonuc_typeI_TRD_sf"/>
</dbReference>
<comment type="similarity">
    <text evidence="1">Belongs to the type-I restriction system S methylase family.</text>
</comment>
<feature type="domain" description="Type I restriction modification DNA specificity" evidence="4">
    <location>
        <begin position="208"/>
        <end position="335"/>
    </location>
</feature>
<protein>
    <submittedName>
        <fullName evidence="5">Restriction endonuclease subunit S</fullName>
    </submittedName>
</protein>
<dbReference type="SUPFAM" id="SSF116734">
    <property type="entry name" value="DNA methylase specificity domain"/>
    <property type="match status" value="2"/>
</dbReference>
<evidence type="ECO:0000313" key="6">
    <source>
        <dbReference type="Proteomes" id="UP000291144"/>
    </source>
</evidence>
<accession>A0A4R0JWA6</accession>
<sequence length="395" mass="42180">MPRVDTLGDACSEIVDCAHKTAPIDQDGEYFAVGTPAMRGNTIDYSQARRISKDTFDRWTTRLRPECGDLLLAREAPVGPVVRVPEAENVAPGQRTVLLRPRPGVVESRFLYYYLTSPSTQSALQVKASGSTVPHLNVADVRLLPTPGFPDYSEQQPIAEVLGALDDKIAANDRLAGIVLELARTSYTQAIEGRTTAVMASVLEPVLGGTPSRSDASSWDGTIPWVSAKDITGATQGIVISTAEKISQSAASVKRLRPLPVGSVVLTARGTVGAVARLGIASAINQSCYGFVPGSIPAGCLMYLIENASDQARAMAHGSVFDTITMRTFEHVRVPKLNMSEWARIESVVQPLIASAQQAVSESSVLARTRDELLPLLMSGKVGVREAEKVAEGVV</sequence>
<dbReference type="PANTHER" id="PTHR30408:SF12">
    <property type="entry name" value="TYPE I RESTRICTION ENZYME MJAVIII SPECIFICITY SUBUNIT"/>
    <property type="match status" value="1"/>
</dbReference>
<proteinExistence type="inferred from homology"/>
<dbReference type="GO" id="GO:0003677">
    <property type="term" value="F:DNA binding"/>
    <property type="evidence" value="ECO:0007669"/>
    <property type="project" value="UniProtKB-KW"/>
</dbReference>
<evidence type="ECO:0000313" key="5">
    <source>
        <dbReference type="EMBL" id="TCC50484.1"/>
    </source>
</evidence>
<comment type="caution">
    <text evidence="5">The sequence shown here is derived from an EMBL/GenBank/DDBJ whole genome shotgun (WGS) entry which is preliminary data.</text>
</comment>
<dbReference type="RefSeq" id="WP_131365974.1">
    <property type="nucleotide sequence ID" value="NZ_SJKB01000024.1"/>
</dbReference>
<evidence type="ECO:0000256" key="1">
    <source>
        <dbReference type="ARBA" id="ARBA00010923"/>
    </source>
</evidence>
<name>A0A4R0JWA6_9ACTN</name>
<keyword evidence="5" id="KW-0378">Hydrolase</keyword>
<dbReference type="CDD" id="cd17243">
    <property type="entry name" value="RMtype1_S_AchA6I-TRD2-CR2_like"/>
    <property type="match status" value="1"/>
</dbReference>
<dbReference type="Gene3D" id="3.90.220.20">
    <property type="entry name" value="DNA methylase specificity domains"/>
    <property type="match status" value="2"/>
</dbReference>
<dbReference type="GO" id="GO:0009307">
    <property type="term" value="P:DNA restriction-modification system"/>
    <property type="evidence" value="ECO:0007669"/>
    <property type="project" value="UniProtKB-KW"/>
</dbReference>
<dbReference type="Proteomes" id="UP000291144">
    <property type="component" value="Unassembled WGS sequence"/>
</dbReference>
<keyword evidence="2" id="KW-0680">Restriction system</keyword>
<dbReference type="PANTHER" id="PTHR30408">
    <property type="entry name" value="TYPE-1 RESTRICTION ENZYME ECOKI SPECIFICITY PROTEIN"/>
    <property type="match status" value="1"/>
</dbReference>
<dbReference type="InterPro" id="IPR052021">
    <property type="entry name" value="Type-I_RS_S_subunit"/>
</dbReference>
<dbReference type="GO" id="GO:0004519">
    <property type="term" value="F:endonuclease activity"/>
    <property type="evidence" value="ECO:0007669"/>
    <property type="project" value="UniProtKB-KW"/>
</dbReference>
<evidence type="ECO:0000256" key="3">
    <source>
        <dbReference type="ARBA" id="ARBA00023125"/>
    </source>
</evidence>
<dbReference type="Pfam" id="PF01420">
    <property type="entry name" value="Methylase_S"/>
    <property type="match status" value="2"/>
</dbReference>
<dbReference type="OrthoDB" id="9798929at2"/>
<evidence type="ECO:0000256" key="2">
    <source>
        <dbReference type="ARBA" id="ARBA00022747"/>
    </source>
</evidence>
<keyword evidence="3" id="KW-0238">DNA-binding</keyword>
<reference evidence="5 6" key="1">
    <citation type="submission" date="2019-02" db="EMBL/GenBank/DDBJ databases">
        <title>Kribbella capetownensis sp. nov. and Kribbella speibonae sp. nov., isolated from soil.</title>
        <authorList>
            <person name="Curtis S.M."/>
            <person name="Norton I."/>
            <person name="Everest G.J."/>
            <person name="Meyers P.R."/>
        </authorList>
    </citation>
    <scope>NUCLEOTIDE SEQUENCE [LARGE SCALE GENOMIC DNA]</scope>
    <source>
        <strain evidence="5 6">NRRL B-24813</strain>
    </source>
</reference>
<keyword evidence="5" id="KW-0255">Endonuclease</keyword>
<gene>
    <name evidence="5" type="ORF">E0H73_41175</name>
</gene>
<keyword evidence="6" id="KW-1185">Reference proteome</keyword>
<feature type="domain" description="Type I restriction modification DNA specificity" evidence="4">
    <location>
        <begin position="46"/>
        <end position="171"/>
    </location>
</feature>
<dbReference type="EMBL" id="SJKB01000024">
    <property type="protein sequence ID" value="TCC50484.1"/>
    <property type="molecule type" value="Genomic_DNA"/>
</dbReference>
<dbReference type="AlphaFoldDB" id="A0A4R0JWA6"/>
<evidence type="ECO:0000259" key="4">
    <source>
        <dbReference type="Pfam" id="PF01420"/>
    </source>
</evidence>
<keyword evidence="5" id="KW-0540">Nuclease</keyword>